<dbReference type="RefSeq" id="XP_041197660.1">
    <property type="nucleotide sequence ID" value="XM_041339383.1"/>
</dbReference>
<protein>
    <submittedName>
        <fullName evidence="1">Uncharacterized protein</fullName>
    </submittedName>
</protein>
<keyword evidence="2" id="KW-1185">Reference proteome</keyword>
<evidence type="ECO:0000313" key="1">
    <source>
        <dbReference type="EMBL" id="KAG1823600.1"/>
    </source>
</evidence>
<organism evidence="1 2">
    <name type="scientific">Suillus subaureus</name>
    <dbReference type="NCBI Taxonomy" id="48587"/>
    <lineage>
        <taxon>Eukaryota</taxon>
        <taxon>Fungi</taxon>
        <taxon>Dikarya</taxon>
        <taxon>Basidiomycota</taxon>
        <taxon>Agaricomycotina</taxon>
        <taxon>Agaricomycetes</taxon>
        <taxon>Agaricomycetidae</taxon>
        <taxon>Boletales</taxon>
        <taxon>Suillineae</taxon>
        <taxon>Suillaceae</taxon>
        <taxon>Suillus</taxon>
    </lineage>
</organism>
<dbReference type="OrthoDB" id="416253at2759"/>
<dbReference type="AlphaFoldDB" id="A0A9P7EKV5"/>
<name>A0A9P7EKV5_9AGAM</name>
<dbReference type="EMBL" id="JABBWG010000004">
    <property type="protein sequence ID" value="KAG1823600.1"/>
    <property type="molecule type" value="Genomic_DNA"/>
</dbReference>
<dbReference type="Proteomes" id="UP000807769">
    <property type="component" value="Unassembled WGS sequence"/>
</dbReference>
<sequence>MILDYLKLEEIVARAFLPFGSTDAPLLINKSIIEIAKKRGLKSTSRLRVDIDFDDWLSHPSNA</sequence>
<gene>
    <name evidence="1" type="ORF">BJ212DRAFT_1476465</name>
</gene>
<comment type="caution">
    <text evidence="1">The sequence shown here is derived from an EMBL/GenBank/DDBJ whole genome shotgun (WGS) entry which is preliminary data.</text>
</comment>
<evidence type="ECO:0000313" key="2">
    <source>
        <dbReference type="Proteomes" id="UP000807769"/>
    </source>
</evidence>
<dbReference type="GeneID" id="64633399"/>
<reference evidence="1" key="1">
    <citation type="journal article" date="2020" name="New Phytol.">
        <title>Comparative genomics reveals dynamic genome evolution in host specialist ectomycorrhizal fungi.</title>
        <authorList>
            <person name="Lofgren L.A."/>
            <person name="Nguyen N.H."/>
            <person name="Vilgalys R."/>
            <person name="Ruytinx J."/>
            <person name="Liao H.L."/>
            <person name="Branco S."/>
            <person name="Kuo A."/>
            <person name="LaButti K."/>
            <person name="Lipzen A."/>
            <person name="Andreopoulos W."/>
            <person name="Pangilinan J."/>
            <person name="Riley R."/>
            <person name="Hundley H."/>
            <person name="Na H."/>
            <person name="Barry K."/>
            <person name="Grigoriev I.V."/>
            <person name="Stajich J.E."/>
            <person name="Kennedy P.G."/>
        </authorList>
    </citation>
    <scope>NUCLEOTIDE SEQUENCE</scope>
    <source>
        <strain evidence="1">MN1</strain>
    </source>
</reference>
<proteinExistence type="predicted"/>
<accession>A0A9P7EKV5</accession>